<dbReference type="PROSITE" id="PS50097">
    <property type="entry name" value="BTB"/>
    <property type="match status" value="1"/>
</dbReference>
<dbReference type="SMART" id="SM00225">
    <property type="entry name" value="BTB"/>
    <property type="match status" value="1"/>
</dbReference>
<comment type="caution">
    <text evidence="3">The sequence shown here is derived from an EMBL/GenBank/DDBJ whole genome shotgun (WGS) entry which is preliminary data.</text>
</comment>
<proteinExistence type="predicted"/>
<dbReference type="InterPro" id="IPR000210">
    <property type="entry name" value="BTB/POZ_dom"/>
</dbReference>
<reference evidence="3" key="1">
    <citation type="submission" date="2018-10" db="EMBL/GenBank/DDBJ databases">
        <title>Fifty Aureobasidium pullulans genomes reveal a recombining polyextremotolerant generalist.</title>
        <authorList>
            <person name="Gostincar C."/>
            <person name="Turk M."/>
            <person name="Zajc J."/>
            <person name="Gunde-Cimerman N."/>
        </authorList>
    </citation>
    <scope>NUCLEOTIDE SEQUENCE [LARGE SCALE GENOMIC DNA]</scope>
    <source>
        <strain evidence="3">EXF-10085</strain>
    </source>
</reference>
<evidence type="ECO:0000256" key="1">
    <source>
        <dbReference type="SAM" id="MobiDB-lite"/>
    </source>
</evidence>
<name>A0A4S9CEL8_AURPU</name>
<gene>
    <name evidence="3" type="ORF">D6D13_07155</name>
</gene>
<evidence type="ECO:0000313" key="3">
    <source>
        <dbReference type="EMBL" id="THX05462.1"/>
    </source>
</evidence>
<accession>A0A4S9CEL8</accession>
<evidence type="ECO:0000259" key="2">
    <source>
        <dbReference type="PROSITE" id="PS50097"/>
    </source>
</evidence>
<dbReference type="Pfam" id="PF00651">
    <property type="entry name" value="BTB"/>
    <property type="match status" value="1"/>
</dbReference>
<organism evidence="3">
    <name type="scientific">Aureobasidium pullulans</name>
    <name type="common">Black yeast</name>
    <name type="synonym">Pullularia pullulans</name>
    <dbReference type="NCBI Taxonomy" id="5580"/>
    <lineage>
        <taxon>Eukaryota</taxon>
        <taxon>Fungi</taxon>
        <taxon>Dikarya</taxon>
        <taxon>Ascomycota</taxon>
        <taxon>Pezizomycotina</taxon>
        <taxon>Dothideomycetes</taxon>
        <taxon>Dothideomycetidae</taxon>
        <taxon>Dothideales</taxon>
        <taxon>Saccotheciaceae</taxon>
        <taxon>Aureobasidium</taxon>
    </lineage>
</organism>
<feature type="domain" description="BTB" evidence="2">
    <location>
        <begin position="43"/>
        <end position="112"/>
    </location>
</feature>
<dbReference type="PANTHER" id="PTHR47843:SF2">
    <property type="entry name" value="BTB DOMAIN-CONTAINING PROTEIN"/>
    <property type="match status" value="1"/>
</dbReference>
<dbReference type="InterPro" id="IPR011333">
    <property type="entry name" value="SKP1/BTB/POZ_sf"/>
</dbReference>
<dbReference type="PANTHER" id="PTHR47843">
    <property type="entry name" value="BTB DOMAIN-CONTAINING PROTEIN-RELATED"/>
    <property type="match status" value="1"/>
</dbReference>
<dbReference type="EMBL" id="QZAS01000027">
    <property type="protein sequence ID" value="THX05462.1"/>
    <property type="molecule type" value="Genomic_DNA"/>
</dbReference>
<dbReference type="AlphaFoldDB" id="A0A4S9CEL8"/>
<dbReference type="SUPFAM" id="SSF54695">
    <property type="entry name" value="POZ domain"/>
    <property type="match status" value="1"/>
</dbReference>
<sequence>MSTPPKEQSAPSPSTRAVSTPDNWPSPACIACTDQYQSKQFQGMVTLVVGKCENVHTVHKDLLCFYSDYFRAAFNGSFKEATEQKIKLPKVEPEVFETFQVWLYTRRFHLPEENGEAYSMLAELWIFGDQHQMPLLQNETMDEMLFRFNRDVFFTTHAVKLAYENTMAGSHLRKAVIEIVGYTMDLGKSPQNALEALGDWTVESLADLTRELYKSRAKMSTLPHKYELPKRDKCYFHVHSKGEQCPA</sequence>
<dbReference type="CDD" id="cd18186">
    <property type="entry name" value="BTB_POZ_ZBTB_KLHL-like"/>
    <property type="match status" value="1"/>
</dbReference>
<feature type="region of interest" description="Disordered" evidence="1">
    <location>
        <begin position="1"/>
        <end position="22"/>
    </location>
</feature>
<protein>
    <recommendedName>
        <fullName evidence="2">BTB domain-containing protein</fullName>
    </recommendedName>
</protein>
<dbReference type="Gene3D" id="3.30.710.10">
    <property type="entry name" value="Potassium Channel Kv1.1, Chain A"/>
    <property type="match status" value="1"/>
</dbReference>